<feature type="signal peptide" evidence="1">
    <location>
        <begin position="1"/>
        <end position="15"/>
    </location>
</feature>
<dbReference type="RefSeq" id="WP_006713383.1">
    <property type="nucleotide sequence ID" value="NZ_AFWF01000200.1"/>
</dbReference>
<comment type="caution">
    <text evidence="2">The sequence shown here is derived from an EMBL/GenBank/DDBJ whole genome shotgun (WGS) entry which is preliminary data.</text>
</comment>
<keyword evidence="1" id="KW-0732">Signal</keyword>
<organism evidence="2 3">
    <name type="scientific">Vibrio ichthyoenteri ATCC 700023</name>
    <dbReference type="NCBI Taxonomy" id="870968"/>
    <lineage>
        <taxon>Bacteria</taxon>
        <taxon>Pseudomonadati</taxon>
        <taxon>Pseudomonadota</taxon>
        <taxon>Gammaproteobacteria</taxon>
        <taxon>Vibrionales</taxon>
        <taxon>Vibrionaceae</taxon>
        <taxon>Vibrio</taxon>
    </lineage>
</organism>
<name>F9S4E3_9VIBR</name>
<protein>
    <recommendedName>
        <fullName evidence="4">Chromosome partitioning protein ParA</fullName>
    </recommendedName>
</protein>
<evidence type="ECO:0000313" key="3">
    <source>
        <dbReference type="Proteomes" id="UP000004605"/>
    </source>
</evidence>
<evidence type="ECO:0008006" key="4">
    <source>
        <dbReference type="Google" id="ProtNLM"/>
    </source>
</evidence>
<evidence type="ECO:0000313" key="2">
    <source>
        <dbReference type="EMBL" id="EGU36812.1"/>
    </source>
</evidence>
<dbReference type="Proteomes" id="UP000004605">
    <property type="component" value="Unassembled WGS sequence"/>
</dbReference>
<dbReference type="AlphaFoldDB" id="F9S4E3"/>
<dbReference type="EMBL" id="AFWF01000200">
    <property type="protein sequence ID" value="EGU36812.1"/>
    <property type="molecule type" value="Genomic_DNA"/>
</dbReference>
<gene>
    <name evidence="2" type="ORF">VII00023_07619</name>
</gene>
<accession>F9S4E3</accession>
<keyword evidence="3" id="KW-1185">Reference proteome</keyword>
<dbReference type="OrthoDB" id="5592990at2"/>
<evidence type="ECO:0000256" key="1">
    <source>
        <dbReference type="SAM" id="SignalP"/>
    </source>
</evidence>
<dbReference type="PROSITE" id="PS51257">
    <property type="entry name" value="PROKAR_LIPOPROTEIN"/>
    <property type="match status" value="1"/>
</dbReference>
<feature type="chain" id="PRO_5012971849" description="Chromosome partitioning protein ParA" evidence="1">
    <location>
        <begin position="16"/>
        <end position="592"/>
    </location>
</feature>
<proteinExistence type="predicted"/>
<sequence>MKLKATLLATSVALALVGCGSDSSSDNNGNNGGSTELAKKAVIAVPTEGKFIDAKVEGLYFVKGALENVGEFTNTDGSFSIDQNNPNVTFILGNGNGGLVLGSSSGREVITPYEAVGTQDRAVNLARLLLTINTNSDDSAIIIPSEIQIDDGTLGVLLEKIQLDDLDSEKGKAAVDAFLAALPSDKTLVTAEVALTHFDSAGSLATLTNRGSDVNLTHWARGSNWTFVERSAVQRIRQSEGGNYELVIHADRTLGDDVFNKTAGLSSSTFKLEQDSFVALKGSNDGSISSGYAAQYLSCVKSGGEFGWDDPEADNKNPTCDGSTHIDVDLSVEHMSDSPVYEYSLTDPTAVSQVDEKYSWEGEGDDSVASMGGAYECMAEKSCTEQQLTKYAVINREDGDTDLKEIISGSYDPITDVYVQVRSKQYLNNHPGRVAEDISFMYPVEKAGDDRYVDFKGTWKVIETRPDCDLIAKATYVFTDTSLSMSGEELNGFDGSCRLEALESTAYTYQQLAEKDYWWFATNAAGASKATLDQLNTTIRWNDRDSEIEPDSFKINRFSYIPAGQNWDRGVLTRYTLNDAGAKTATVTMQKI</sequence>
<reference evidence="2 3" key="1">
    <citation type="journal article" date="2012" name="Int. J. Syst. Evol. Microbiol.">
        <title>Vibrio caribbeanicus sp. nov., isolated from the marine sponge Scleritoderma cyanea.</title>
        <authorList>
            <person name="Hoffmann M."/>
            <person name="Monday S.R."/>
            <person name="Allard M.W."/>
            <person name="Strain E.A."/>
            <person name="Whittaker P."/>
            <person name="Naum M."/>
            <person name="McCarthy P.J."/>
            <person name="Lopez J.V."/>
            <person name="Fischer M."/>
            <person name="Brown E.W."/>
        </authorList>
    </citation>
    <scope>NUCLEOTIDE SEQUENCE [LARGE SCALE GENOMIC DNA]</scope>
    <source>
        <strain evidence="2 3">ATCC 700023</strain>
    </source>
</reference>